<dbReference type="OrthoDB" id="10041151at2759"/>
<feature type="region of interest" description="Disordered" evidence="5">
    <location>
        <begin position="1538"/>
        <end position="1558"/>
    </location>
</feature>
<dbReference type="Gene3D" id="1.20.58.60">
    <property type="match status" value="2"/>
</dbReference>
<dbReference type="SUPFAM" id="SSF46966">
    <property type="entry name" value="Spectrin repeat"/>
    <property type="match status" value="3"/>
</dbReference>
<comment type="subcellular location">
    <subcellularLocation>
        <location evidence="1">Endomembrane system</location>
    </subcellularLocation>
</comment>
<feature type="compositionally biased region" description="Basic and acidic residues" evidence="5">
    <location>
        <begin position="312"/>
        <end position="325"/>
    </location>
</feature>
<feature type="region of interest" description="Disordered" evidence="5">
    <location>
        <begin position="2315"/>
        <end position="2374"/>
    </location>
</feature>
<dbReference type="PANTHER" id="PTHR14514:SF2">
    <property type="entry name" value="A-KINASE ANCHOR PROTEIN 6"/>
    <property type="match status" value="1"/>
</dbReference>
<feature type="region of interest" description="Disordered" evidence="5">
    <location>
        <begin position="1934"/>
        <end position="1954"/>
    </location>
</feature>
<feature type="region of interest" description="Disordered" evidence="5">
    <location>
        <begin position="1844"/>
        <end position="1863"/>
    </location>
</feature>
<evidence type="ECO:0000256" key="4">
    <source>
        <dbReference type="ARBA" id="ARBA00023136"/>
    </source>
</evidence>
<evidence type="ECO:0000256" key="3">
    <source>
        <dbReference type="ARBA" id="ARBA00022737"/>
    </source>
</evidence>
<proteinExistence type="predicted"/>
<feature type="region of interest" description="Disordered" evidence="5">
    <location>
        <begin position="229"/>
        <end position="248"/>
    </location>
</feature>
<keyword evidence="3" id="KW-0677">Repeat</keyword>
<feature type="region of interest" description="Disordered" evidence="5">
    <location>
        <begin position="2054"/>
        <end position="2083"/>
    </location>
</feature>
<dbReference type="EMBL" id="VCAZ01000065">
    <property type="protein sequence ID" value="TSO25203.1"/>
    <property type="molecule type" value="Genomic_DNA"/>
</dbReference>
<dbReference type="PANTHER" id="PTHR14514">
    <property type="entry name" value="PKA ANCHORING PROTEIN"/>
    <property type="match status" value="1"/>
</dbReference>
<evidence type="ECO:0000313" key="6">
    <source>
        <dbReference type="EMBL" id="TSO25203.1"/>
    </source>
</evidence>
<dbReference type="GO" id="GO:0016301">
    <property type="term" value="F:kinase activity"/>
    <property type="evidence" value="ECO:0007669"/>
    <property type="project" value="UniProtKB-KW"/>
</dbReference>
<feature type="region of interest" description="Disordered" evidence="5">
    <location>
        <begin position="826"/>
        <end position="849"/>
    </location>
</feature>
<dbReference type="Proteomes" id="UP000319801">
    <property type="component" value="Unassembled WGS sequence"/>
</dbReference>
<comment type="caution">
    <text evidence="6">The sequence shown here is derived from an EMBL/GenBank/DDBJ whole genome shotgun (WGS) entry which is preliminary data.</text>
</comment>
<feature type="compositionally biased region" description="Basic and acidic residues" evidence="5">
    <location>
        <begin position="2185"/>
        <end position="2201"/>
    </location>
</feature>
<feature type="compositionally biased region" description="Low complexity" evidence="5">
    <location>
        <begin position="273"/>
        <end position="289"/>
    </location>
</feature>
<evidence type="ECO:0000256" key="5">
    <source>
        <dbReference type="SAM" id="MobiDB-lite"/>
    </source>
</evidence>
<keyword evidence="7" id="KW-1185">Reference proteome</keyword>
<feature type="compositionally biased region" description="Basic and acidic residues" evidence="5">
    <location>
        <begin position="2148"/>
        <end position="2160"/>
    </location>
</feature>
<evidence type="ECO:0000313" key="7">
    <source>
        <dbReference type="Proteomes" id="UP000319801"/>
    </source>
</evidence>
<feature type="compositionally biased region" description="Basic and acidic residues" evidence="5">
    <location>
        <begin position="516"/>
        <end position="533"/>
    </location>
</feature>
<feature type="compositionally biased region" description="Basic and acidic residues" evidence="5">
    <location>
        <begin position="1934"/>
        <end position="1943"/>
    </location>
</feature>
<gene>
    <name evidence="6" type="ORF">Baya_8826</name>
</gene>
<feature type="compositionally biased region" description="Polar residues" evidence="5">
    <location>
        <begin position="1944"/>
        <end position="1953"/>
    </location>
</feature>
<feature type="compositionally biased region" description="Basic residues" evidence="5">
    <location>
        <begin position="2162"/>
        <end position="2171"/>
    </location>
</feature>
<feature type="compositionally biased region" description="Low complexity" evidence="5">
    <location>
        <begin position="2205"/>
        <end position="2220"/>
    </location>
</feature>
<keyword evidence="6" id="KW-0808">Transferase</keyword>
<feature type="compositionally biased region" description="Basic and acidic residues" evidence="5">
    <location>
        <begin position="1888"/>
        <end position="1898"/>
    </location>
</feature>
<feature type="compositionally biased region" description="Basic and acidic residues" evidence="5">
    <location>
        <begin position="830"/>
        <end position="845"/>
    </location>
</feature>
<feature type="region of interest" description="Disordered" evidence="5">
    <location>
        <begin position="378"/>
        <end position="406"/>
    </location>
</feature>
<feature type="region of interest" description="Disordered" evidence="5">
    <location>
        <begin position="2148"/>
        <end position="2227"/>
    </location>
</feature>
<accession>A0A556U990</accession>
<name>A0A556U990_BAGYA</name>
<feature type="region of interest" description="Disordered" evidence="5">
    <location>
        <begin position="1873"/>
        <end position="1915"/>
    </location>
</feature>
<organism evidence="6 7">
    <name type="scientific">Bagarius yarrelli</name>
    <name type="common">Goonch</name>
    <name type="synonym">Bagrus yarrelli</name>
    <dbReference type="NCBI Taxonomy" id="175774"/>
    <lineage>
        <taxon>Eukaryota</taxon>
        <taxon>Metazoa</taxon>
        <taxon>Chordata</taxon>
        <taxon>Craniata</taxon>
        <taxon>Vertebrata</taxon>
        <taxon>Euteleostomi</taxon>
        <taxon>Actinopterygii</taxon>
        <taxon>Neopterygii</taxon>
        <taxon>Teleostei</taxon>
        <taxon>Ostariophysi</taxon>
        <taxon>Siluriformes</taxon>
        <taxon>Sisoridae</taxon>
        <taxon>Sisorinae</taxon>
        <taxon>Bagarius</taxon>
    </lineage>
</organism>
<keyword evidence="6" id="KW-0418">Kinase</keyword>
<evidence type="ECO:0000256" key="1">
    <source>
        <dbReference type="ARBA" id="ARBA00004308"/>
    </source>
</evidence>
<evidence type="ECO:0000256" key="2">
    <source>
        <dbReference type="ARBA" id="ARBA00022553"/>
    </source>
</evidence>
<protein>
    <submittedName>
        <fullName evidence="6">A-kinase anchor protein 6</fullName>
    </submittedName>
</protein>
<feature type="region of interest" description="Disordered" evidence="5">
    <location>
        <begin position="467"/>
        <end position="534"/>
    </location>
</feature>
<feature type="compositionally biased region" description="Low complexity" evidence="5">
    <location>
        <begin position="501"/>
        <end position="515"/>
    </location>
</feature>
<keyword evidence="2" id="KW-0597">Phosphoprotein</keyword>
<feature type="region of interest" description="Disordered" evidence="5">
    <location>
        <begin position="273"/>
        <end position="342"/>
    </location>
</feature>
<keyword evidence="4" id="KW-0472">Membrane</keyword>
<reference evidence="6 7" key="1">
    <citation type="journal article" date="2019" name="Genome Biol. Evol.">
        <title>Whole-Genome Sequencing of the Giant Devil Catfish, Bagarius yarrelli.</title>
        <authorList>
            <person name="Jiang W."/>
            <person name="Lv Y."/>
            <person name="Cheng L."/>
            <person name="Yang K."/>
            <person name="Chao B."/>
            <person name="Wang X."/>
            <person name="Li Y."/>
            <person name="Pan X."/>
            <person name="You X."/>
            <person name="Zhang Y."/>
            <person name="Yang J."/>
            <person name="Li J."/>
            <person name="Zhang X."/>
            <person name="Liu S."/>
            <person name="Sun C."/>
            <person name="Yang J."/>
            <person name="Shi Q."/>
        </authorList>
    </citation>
    <scope>NUCLEOTIDE SEQUENCE [LARGE SCALE GENOMIC DNA]</scope>
    <source>
        <strain evidence="6">JWS20170419001</strain>
        <tissue evidence="6">Muscle</tissue>
    </source>
</reference>
<sequence>MSIAVSPVASEAASPMITSVTPTLEYSAKHGLCGPDESEERVLQSPELRQRNQKPPPLHTGADWKVVLHLPEIETWLRATAERVRNLTQSVQQDSLNRHVDVHLVQLKDICEDISDHVEQVHALLETEFSLKLLSYSVNIIVDIRTVQLLWHQLRVSVLVLKERLLQGLQDSNGNYTRQTDILQAFSQDHDQARLDSLTEVDDSGQLIIKCSQDYFSLDCGITAFELSDYSPGEDPENRSLGQDPCTLYPELERDFPELLQSVDLLTLAASRQSQELSSSSNEESIQLSKPTRSNQDTVEEETRSSQGSVEEPTKSIKKSVEELTKSNQSPVEEPNNIPQRPVEEISESTLETQSMPMDQASYTDTNMQEEINFGLSKRPLQGSHSHDISPTQPSFPKKPMYQEESSLQYQADISRSTPSLLDLPDRSKFWLDLKAVDPSSGSQSEENLYIINAKNRQTSQQKAFQKRRAQMPLHRTVSVADQESDTEHSNLYSRSKSKQVNSVSSTSPPSSGEETSNHEPHESSSSLDDHLPNTDSLWIMTKQGSHIFENNRSPKDECWYGSEEFLALPAQLKKTEMLASKLESLAQAIPPRALQQSVQDVDNWELTEANTEWETNTQFFSPRPNRKHFSDGRFSTSSSDVAPSVDGSIESGPLSDLVSEDEGGWCASKSQKSERITVQPEASRMMLQCTPLIEQLLEDIQHQENYQDIWEKLEGFISKLDVFICWLRKALESTEDWTPPQADIENLRRYLETHLSFKLNVDSHCALKDSLLEEGRQLLELITCHKSGLQDMLQMIAHQWQELQRQIRRQHSWMLRTLDAIKAQILTPKTDEDPKSTEDPDPHASSEVQQYYKEPHRDILDQISVKLGSQHYCSSSSGNKNISSMSKSNSLSEFESEYQGLWDWLMDMESIATDSHELMMSEEQQQHLYKGNRVEMAMWLPKKTQLLGWAESLKRSSIELPDDFEERMTALRVKWDQLEKILGAHVEVRTNQLPVATRGLLSPGTSSMVSQLELKIKELKSWLRDTELFIFNLSLREDKRHTDTFRDAHQAPLADLQCDPQPNSPHDSPAEPQAVKQLERFKTLCMEVRGRRKGMASVLRLCQRLLEGPEEQSSEAERQSLQLLQVNLERRWEAIVMQVLQWQNHLKHTLGRDQVPGNLIEPSVMELRSSSEDSWEWDEMDMTIDNMESQESDEKQHLEKHQEEHLSRTCPTHSGMSLNEIHSNPPAPRVYQVFSLHSFELYQQPQFNQKVFSNIQTKPKEKQPLLKSLSKDSSFSSVESLPDIIAGLVSGKQGLLTDSARRSESESGIVSEGDTETTANSEICLLYQSDDPKLHETLNPLIHPDSPCIDRVLDEDLDKALEHSNKFAELGDNLTKKKKGQQYFIEKKKREESEEGRQKHKNEAVEIFINGRCLSPESEDEGHETAAFSAKCDDDGKVRKSTQLSQGSSLDSLYAVGELFPSAKETLTRSVSLESWLAPCKSSGGADSQSSQGDLVLATETTGELSKRTLELLKRLENIQTPLAQKITRSISDITLPSSSLHLPGRGPRSEGAPSSINESLAASLTELSSIDDSSIASEDLAVQKKRCMAANSNASFRKHSRSQQLTDETDASVSMVVNVSCNSACTDDEDDSDLLSSSTLTLTEEELGIKDDEDSSITSEEEYIEGAFALGLEYIKDEFKGWVKPRVQNRERNEVDLGDELQCGTLSKEVTSPLKNISDHHLLNRTALTLLESNTNTKNGGLKKQEVDSKRVNSTRNYMSSFVDDMENGNVDNTHIKGEDEDELLREEGSLFTKKGKSLKECYSTDDLKGDLMSMVVTPSPSSCEQVNLQTQEYSLEGQLKGELPCHSSPHPPSSLSPVEECATSHLGMQGAAHIGSQKQSASFQNKDDENHRRSSPDCCGHQPFSSKEEKREDVHNFVMEIIDMTSVALKTKDVHAEHPQEPSSPATTSQIKDKVLEHSHRPINLRKGDFYSYLSLSSHDSDCGEVSTCTEEKSSTPVLSRTPEIHDEEPLFAACTEEVYLGPPLCYSMSISKRPMRRSTKLIDSLCPLSQAPPPTSNEYQKAHSISPGRRAGTQPQCHNEAPYLNPLPCETVIDTVECFADTKMLESNISPVMTKIRVSCSSTNPLKEESRLNINPKINCPLIRKNDRDERGDASRWMKQKNVRKGRISPQEAKSTHKQLVRSERSAGPVETDRRSVLSESRSGSAVAVKSGVSSRPQAKCTPGVDGCTPAAWLLDVGGQASASSRNFFFVDESKSRSSSVSSQRVKARVWPSSSCLSLMGLRCDLLGRRTGCTHTHAHTLARKCAARRGDDQDLPGLQRAGDGGGGRRSNRDAGSTSPGRHQRQPANRPGTEHLPAKCRRGRTPPGQAHHVTVPCETICLRPVFKSQPADLRRVPGFAAPARGMPVERFRSDLMNRSGKSDHGAMPLFKHLSVSTSHRLCSPRLHV</sequence>